<feature type="transmembrane region" description="Helical" evidence="1">
    <location>
        <begin position="179"/>
        <end position="197"/>
    </location>
</feature>
<keyword evidence="1" id="KW-1133">Transmembrane helix</keyword>
<accession>A0ABS6BU64</accession>
<feature type="transmembrane region" description="Helical" evidence="1">
    <location>
        <begin position="116"/>
        <end position="135"/>
    </location>
</feature>
<dbReference type="Proteomes" id="UP000776252">
    <property type="component" value="Unassembled WGS sequence"/>
</dbReference>
<dbReference type="Pfam" id="PF06570">
    <property type="entry name" value="DUF1129"/>
    <property type="match status" value="1"/>
</dbReference>
<keyword evidence="1" id="KW-0472">Membrane</keyword>
<keyword evidence="3" id="KW-1185">Reference proteome</keyword>
<dbReference type="EMBL" id="JAHLDV010000027">
    <property type="protein sequence ID" value="MBU3160459.1"/>
    <property type="molecule type" value="Genomic_DNA"/>
</dbReference>
<name>A0ABS6BU64_9CLOT</name>
<protein>
    <submittedName>
        <fullName evidence="2">DUF1129 family protein</fullName>
    </submittedName>
</protein>
<proteinExistence type="predicted"/>
<dbReference type="InterPro" id="IPR009214">
    <property type="entry name" value="DUF1129"/>
</dbReference>
<evidence type="ECO:0000256" key="1">
    <source>
        <dbReference type="SAM" id="Phobius"/>
    </source>
</evidence>
<sequence length="212" mass="24793">MKDPIFNNKLTGDYLITHFDIMSYLQSCNISPENKFSIEVDDDMKDMLLSAQENGTPISDIVGNDIKSFCEDIVKSYNNKSVKLLYVLKKMNIDLCFLLIITFLFEAFGLEVESSTIVTVLLTWFLYKYILNFFYKKLCLKFKGLKNKIICILLIVSGSMLCLFPIELIIIKYCNLQLNGYYVAIICVFFILINHIICKRLDNKFKWYNYFV</sequence>
<feature type="transmembrane region" description="Helical" evidence="1">
    <location>
        <begin position="147"/>
        <end position="173"/>
    </location>
</feature>
<evidence type="ECO:0000313" key="2">
    <source>
        <dbReference type="EMBL" id="MBU3160459.1"/>
    </source>
</evidence>
<keyword evidence="1" id="KW-0812">Transmembrane</keyword>
<gene>
    <name evidence="2" type="ORF">KPL37_11960</name>
</gene>
<evidence type="ECO:0000313" key="3">
    <source>
        <dbReference type="Proteomes" id="UP000776252"/>
    </source>
</evidence>
<dbReference type="RefSeq" id="WP_216149633.1">
    <property type="nucleotide sequence ID" value="NZ_JAHLDV010000027.1"/>
</dbReference>
<organism evidence="2 3">
    <name type="scientific">Clostridium frigoris</name>
    <dbReference type="NCBI Taxonomy" id="205327"/>
    <lineage>
        <taxon>Bacteria</taxon>
        <taxon>Bacillati</taxon>
        <taxon>Bacillota</taxon>
        <taxon>Clostridia</taxon>
        <taxon>Eubacteriales</taxon>
        <taxon>Clostridiaceae</taxon>
        <taxon>Clostridium</taxon>
    </lineage>
</organism>
<feature type="transmembrane region" description="Helical" evidence="1">
    <location>
        <begin position="91"/>
        <end position="110"/>
    </location>
</feature>
<reference evidence="2 3" key="1">
    <citation type="submission" date="2021-06" db="EMBL/GenBank/DDBJ databases">
        <title>Clostridia strains as spoilage organisms.</title>
        <authorList>
            <person name="Wambui J."/>
            <person name="Stephan R."/>
            <person name="Stevens M.J.A."/>
        </authorList>
    </citation>
    <scope>NUCLEOTIDE SEQUENCE [LARGE SCALE GENOMIC DNA]</scope>
    <source>
        <strain evidence="2 3">DSM 14204</strain>
    </source>
</reference>
<comment type="caution">
    <text evidence="2">The sequence shown here is derived from an EMBL/GenBank/DDBJ whole genome shotgun (WGS) entry which is preliminary data.</text>
</comment>